<name>A0ABR3A2K4_9AGAR</name>
<proteinExistence type="predicted"/>
<feature type="region of interest" description="Disordered" evidence="1">
    <location>
        <begin position="105"/>
        <end position="134"/>
    </location>
</feature>
<protein>
    <submittedName>
        <fullName evidence="2">Uncharacterized protein</fullName>
    </submittedName>
</protein>
<feature type="region of interest" description="Disordered" evidence="1">
    <location>
        <begin position="169"/>
        <end position="191"/>
    </location>
</feature>
<feature type="region of interest" description="Disordered" evidence="1">
    <location>
        <begin position="59"/>
        <end position="79"/>
    </location>
</feature>
<gene>
    <name evidence="2" type="ORF">AAF712_006207</name>
</gene>
<evidence type="ECO:0000313" key="2">
    <source>
        <dbReference type="EMBL" id="KAL0066807.1"/>
    </source>
</evidence>
<feature type="compositionally biased region" description="Polar residues" evidence="1">
    <location>
        <begin position="113"/>
        <end position="124"/>
    </location>
</feature>
<comment type="caution">
    <text evidence="2">The sequence shown here is derived from an EMBL/GenBank/DDBJ whole genome shotgun (WGS) entry which is preliminary data.</text>
</comment>
<evidence type="ECO:0000313" key="3">
    <source>
        <dbReference type="Proteomes" id="UP001437256"/>
    </source>
</evidence>
<organism evidence="2 3">
    <name type="scientific">Marasmius tenuissimus</name>
    <dbReference type="NCBI Taxonomy" id="585030"/>
    <lineage>
        <taxon>Eukaryota</taxon>
        <taxon>Fungi</taxon>
        <taxon>Dikarya</taxon>
        <taxon>Basidiomycota</taxon>
        <taxon>Agaricomycotina</taxon>
        <taxon>Agaricomycetes</taxon>
        <taxon>Agaricomycetidae</taxon>
        <taxon>Agaricales</taxon>
        <taxon>Marasmiineae</taxon>
        <taxon>Marasmiaceae</taxon>
        <taxon>Marasmius</taxon>
    </lineage>
</organism>
<feature type="compositionally biased region" description="Basic and acidic residues" evidence="1">
    <location>
        <begin position="125"/>
        <end position="134"/>
    </location>
</feature>
<sequence>MLPKLLSLIDDHRTEQHAAIDTLLTGARGRKSPTPKKISQSSSARMLANTINTVHRANHRQYTRSKTPDTPSPYPRTLPRTKTRMTTIVPMKKLERPKLKLARVQPETDAKNTETNVVKSTSEGTPERKPDIFDLDNRRTTWPWVEGSSGGLGAAPTWACRPHLTLTTPIPRIKPKLPPRRSYGGDVADDK</sequence>
<evidence type="ECO:0000256" key="1">
    <source>
        <dbReference type="SAM" id="MobiDB-lite"/>
    </source>
</evidence>
<reference evidence="2 3" key="1">
    <citation type="submission" date="2024-05" db="EMBL/GenBank/DDBJ databases">
        <title>A draft genome resource for the thread blight pathogen Marasmius tenuissimus strain MS-2.</title>
        <authorList>
            <person name="Yulfo-Soto G.E."/>
            <person name="Baruah I.K."/>
            <person name="Amoako-Attah I."/>
            <person name="Bukari Y."/>
            <person name="Meinhardt L.W."/>
            <person name="Bailey B.A."/>
            <person name="Cohen S.P."/>
        </authorList>
    </citation>
    <scope>NUCLEOTIDE SEQUENCE [LARGE SCALE GENOMIC DNA]</scope>
    <source>
        <strain evidence="2 3">MS-2</strain>
    </source>
</reference>
<dbReference type="Proteomes" id="UP001437256">
    <property type="component" value="Unassembled WGS sequence"/>
</dbReference>
<dbReference type="EMBL" id="JBBXMP010000032">
    <property type="protein sequence ID" value="KAL0066807.1"/>
    <property type="molecule type" value="Genomic_DNA"/>
</dbReference>
<accession>A0ABR3A2K4</accession>
<keyword evidence="3" id="KW-1185">Reference proteome</keyword>